<dbReference type="InterPro" id="IPR001214">
    <property type="entry name" value="SET_dom"/>
</dbReference>
<dbReference type="FunFam" id="3.30.160.60:FF:000411">
    <property type="entry name" value="PR domain zinc finger protein 10"/>
    <property type="match status" value="1"/>
</dbReference>
<evidence type="ECO:0000256" key="13">
    <source>
        <dbReference type="ARBA" id="ARBA00093328"/>
    </source>
</evidence>
<evidence type="ECO:0000256" key="14">
    <source>
        <dbReference type="PROSITE-ProRule" id="PRU00042"/>
    </source>
</evidence>
<dbReference type="FunFam" id="3.30.160.60:FF:000287">
    <property type="entry name" value="PR domain zinc finger protein 10"/>
    <property type="match status" value="1"/>
</dbReference>
<evidence type="ECO:0000256" key="3">
    <source>
        <dbReference type="ARBA" id="ARBA00022737"/>
    </source>
</evidence>
<evidence type="ECO:0000256" key="9">
    <source>
        <dbReference type="ARBA" id="ARBA00023163"/>
    </source>
</evidence>
<dbReference type="PANTHER" id="PTHR24409:SF295">
    <property type="entry name" value="AZ2-RELATED"/>
    <property type="match status" value="1"/>
</dbReference>
<feature type="compositionally biased region" description="Polar residues" evidence="15">
    <location>
        <begin position="10"/>
        <end position="23"/>
    </location>
</feature>
<keyword evidence="4 14" id="KW-0863">Zinc-finger</keyword>
<feature type="region of interest" description="Disordered" evidence="15">
    <location>
        <begin position="1115"/>
        <end position="1146"/>
    </location>
</feature>
<reference evidence="18 19" key="1">
    <citation type="journal article" date="2014" name="Nat. Genet.">
        <title>Whole-genome sequence of a flatfish provides insights into ZW sex chromosome evolution and adaptation to a benthic lifestyle.</title>
        <authorList>
            <person name="Chen S."/>
            <person name="Zhang G."/>
            <person name="Shao C."/>
            <person name="Huang Q."/>
            <person name="Liu G."/>
            <person name="Zhang P."/>
            <person name="Song W."/>
            <person name="An N."/>
            <person name="Chalopin D."/>
            <person name="Volff J.N."/>
            <person name="Hong Y."/>
            <person name="Li Q."/>
            <person name="Sha Z."/>
            <person name="Zhou H."/>
            <person name="Xie M."/>
            <person name="Yu Q."/>
            <person name="Liu Y."/>
            <person name="Xiang H."/>
            <person name="Wang N."/>
            <person name="Wu K."/>
            <person name="Yang C."/>
            <person name="Zhou Q."/>
            <person name="Liao X."/>
            <person name="Yang L."/>
            <person name="Hu Q."/>
            <person name="Zhang J."/>
            <person name="Meng L."/>
            <person name="Jin L."/>
            <person name="Tian Y."/>
            <person name="Lian J."/>
            <person name="Yang J."/>
            <person name="Miao G."/>
            <person name="Liu S."/>
            <person name="Liang Z."/>
            <person name="Yan F."/>
            <person name="Li Y."/>
            <person name="Sun B."/>
            <person name="Zhang H."/>
            <person name="Zhang J."/>
            <person name="Zhu Y."/>
            <person name="Du M."/>
            <person name="Zhao Y."/>
            <person name="Schartl M."/>
            <person name="Tang Q."/>
            <person name="Wang J."/>
        </authorList>
    </citation>
    <scope>NUCLEOTIDE SEQUENCE</scope>
</reference>
<feature type="domain" description="C2H2-type" evidence="16">
    <location>
        <begin position="551"/>
        <end position="578"/>
    </location>
</feature>
<dbReference type="Pfam" id="PF00096">
    <property type="entry name" value="zf-C2H2"/>
    <property type="match status" value="6"/>
</dbReference>
<feature type="region of interest" description="Disordered" evidence="15">
    <location>
        <begin position="1"/>
        <end position="23"/>
    </location>
</feature>
<dbReference type="OMA" id="IRVIFQN"/>
<dbReference type="Ensembl" id="ENSCSET00000011016.1">
    <property type="protein sequence ID" value="ENSCSEP00000010888.1"/>
    <property type="gene ID" value="ENSCSEG00000006954.1"/>
</dbReference>
<feature type="region of interest" description="Disordered" evidence="15">
    <location>
        <begin position="968"/>
        <end position="1062"/>
    </location>
</feature>
<evidence type="ECO:0000256" key="7">
    <source>
        <dbReference type="ARBA" id="ARBA00023125"/>
    </source>
</evidence>
<dbReference type="STRING" id="244447.ENSCSEP00000010888"/>
<evidence type="ECO:0000256" key="10">
    <source>
        <dbReference type="ARBA" id="ARBA00023242"/>
    </source>
</evidence>
<dbReference type="InterPro" id="IPR013087">
    <property type="entry name" value="Znf_C2H2_type"/>
</dbReference>
<dbReference type="InParanoid" id="A0A3P8V675"/>
<keyword evidence="8" id="KW-0010">Activator</keyword>
<dbReference type="PANTHER" id="PTHR24409">
    <property type="entry name" value="ZINC FINGER PROTEIN 142"/>
    <property type="match status" value="1"/>
</dbReference>
<dbReference type="GO" id="GO:0008270">
    <property type="term" value="F:zinc ion binding"/>
    <property type="evidence" value="ECO:0007669"/>
    <property type="project" value="UniProtKB-KW"/>
</dbReference>
<evidence type="ECO:0000256" key="2">
    <source>
        <dbReference type="ARBA" id="ARBA00022723"/>
    </source>
</evidence>
<dbReference type="SMART" id="SM00355">
    <property type="entry name" value="ZnF_C2H2"/>
    <property type="match status" value="10"/>
</dbReference>
<dbReference type="Pfam" id="PF21549">
    <property type="entry name" value="PRDM2_PR"/>
    <property type="match status" value="1"/>
</dbReference>
<dbReference type="CDD" id="cd19194">
    <property type="entry name" value="PR-SET_PRDM10"/>
    <property type="match status" value="1"/>
</dbReference>
<keyword evidence="3" id="KW-0677">Repeat</keyword>
<feature type="domain" description="C2H2-type" evidence="16">
    <location>
        <begin position="608"/>
        <end position="631"/>
    </location>
</feature>
<dbReference type="Proteomes" id="UP000265120">
    <property type="component" value="Chromosome 4"/>
</dbReference>
<evidence type="ECO:0000256" key="11">
    <source>
        <dbReference type="ARBA" id="ARBA00024120"/>
    </source>
</evidence>
<organism evidence="18 19">
    <name type="scientific">Cynoglossus semilaevis</name>
    <name type="common">Tongue sole</name>
    <dbReference type="NCBI Taxonomy" id="244447"/>
    <lineage>
        <taxon>Eukaryota</taxon>
        <taxon>Metazoa</taxon>
        <taxon>Chordata</taxon>
        <taxon>Craniata</taxon>
        <taxon>Vertebrata</taxon>
        <taxon>Euteleostomi</taxon>
        <taxon>Actinopterygii</taxon>
        <taxon>Neopterygii</taxon>
        <taxon>Teleostei</taxon>
        <taxon>Neoteleostei</taxon>
        <taxon>Acanthomorphata</taxon>
        <taxon>Carangaria</taxon>
        <taxon>Pleuronectiformes</taxon>
        <taxon>Pleuronectoidei</taxon>
        <taxon>Cynoglossidae</taxon>
        <taxon>Cynoglossinae</taxon>
        <taxon>Cynoglossus</taxon>
    </lineage>
</organism>
<dbReference type="InterPro" id="IPR044403">
    <property type="entry name" value="PRDM10_PR/SET"/>
</dbReference>
<dbReference type="SUPFAM" id="SSF57667">
    <property type="entry name" value="beta-beta-alpha zinc fingers"/>
    <property type="match status" value="3"/>
</dbReference>
<feature type="domain" description="C2H2-type" evidence="16">
    <location>
        <begin position="664"/>
        <end position="691"/>
    </location>
</feature>
<sequence>METKQEDSAVWSQPTDEDSNNTTQVHFEGSTVAQIVYSGDQADRAQQQVVYTADGNSFASVESAEHTLVYIHPADGTQTVLADQPQVAYIQRDGTTQQVTVLLPSGQNMNAANLHVLSNVAKAPQAVLETVPQEQISVSNSLTSMAEITETPSSPLGATDSTDDSDEEEDSEIDDWETCQPQSFNPLHLWCEDCNDANPSVCLKHGALHPVPNRPVMSKARASLPLVLYIDYFMGGVFSKKRIPKRTQFGPVEGPLVPQSELQDHYMHLKLSLLDAEKDGDKPSDMWFDLSDEESCNWMMFVRPAQNHLEQNLVAYQYGSEIFYTTIKNIQPKQELKVWYAASYAEFANQKIHDVTEEEKKLLNEQEKNWPCYECNCRFASSEQLQEHLNMHDDKLNSLTRSRSRSRGRGRKRFAAGRRPGRPPKFILLNPPMDAGEGKAEMLELADKQPLEDHVEATQNGLKEMEIELEAEDGTEVEAQLIPSAGEPDPESVTPPSNTDILVPVKEDPGQSSHYDVHLTSKDMRRAKRIRMDAQNAALQHLFIRKSFRPFKCTHCGKAFRDKDKLEQHLRVHGRDAYTFSCHICSKSFVSDTALEDHLLMHTDSRSYPCLLCQESFEKLELLKDHIGVHAVDGCFTCPSCEKTFTDFIQVKKHIRCFHAEKAFQCSNCEKAFCRPDKLRLHMLRHSDRKDFLCSTCGKQFKRKDKLREHMQRMHNPDREAKKADRIQRSKTLKMKVPNTDLESFMFKCRLCMMGFRRRGMLVNHLSKRHPDMRIDDVPELTLPIIKPNRDYFCQYCDKVYKSASKRKAHILKNHPGSELPPSIRKLRPAAPGEPDPMLSTHTQLTGTIATAPVCCPHCAKQYSSKTKMVQHIRKKHPEFAQLTNTIPTPLAAAVISSAPAVISTDGTSAEAVVTTDLLTQAMTELSQTLTTDYRTAQGDYQRIQYIPVSQAGGNLPQSHIQLQVVQVAPASSPHSQHPTVDVNQLHDPHGYSQHSIQVQHIQVTEPSGNGQATAQVTGQPLSPTSQQTSQELSPSQLTPVTLASSHTLQSSGAVQQQGTGQHAYIPGNWNYRGYPSEIQMMTLPHAQYVITEASTPVSGVNSNQVKTTHYVISEGQTELETKPPVPQSTNPTHTEHLEQEPSGQQATTQYIITTTTNGNGASEVHITKP</sequence>
<feature type="compositionally biased region" description="Polar residues" evidence="15">
    <location>
        <begin position="1040"/>
        <end position="1061"/>
    </location>
</feature>
<reference evidence="18" key="2">
    <citation type="submission" date="2025-08" db="UniProtKB">
        <authorList>
            <consortium name="Ensembl"/>
        </authorList>
    </citation>
    <scope>IDENTIFICATION</scope>
</reference>
<dbReference type="InterPro" id="IPR046341">
    <property type="entry name" value="SET_dom_sf"/>
</dbReference>
<evidence type="ECO:0000313" key="18">
    <source>
        <dbReference type="Ensembl" id="ENSCSEP00000010888.1"/>
    </source>
</evidence>
<feature type="compositionally biased region" description="Polar residues" evidence="15">
    <location>
        <begin position="973"/>
        <end position="983"/>
    </location>
</feature>
<keyword evidence="9" id="KW-0804">Transcription</keyword>
<feature type="compositionally biased region" description="Basic residues" evidence="15">
    <location>
        <begin position="402"/>
        <end position="422"/>
    </location>
</feature>
<evidence type="ECO:0000313" key="19">
    <source>
        <dbReference type="Proteomes" id="UP000265120"/>
    </source>
</evidence>
<feature type="domain" description="C2H2-type" evidence="16">
    <location>
        <begin position="747"/>
        <end position="775"/>
    </location>
</feature>
<proteinExistence type="predicted"/>
<dbReference type="FunFam" id="3.30.160.60:FF:000347">
    <property type="entry name" value="PR domain zinc finger protein 10"/>
    <property type="match status" value="1"/>
</dbReference>
<feature type="compositionally biased region" description="Polar residues" evidence="15">
    <location>
        <begin position="993"/>
        <end position="1019"/>
    </location>
</feature>
<keyword evidence="5" id="KW-0862">Zinc</keyword>
<evidence type="ECO:0000256" key="15">
    <source>
        <dbReference type="SAM" id="MobiDB-lite"/>
    </source>
</evidence>
<feature type="region of interest" description="Disordered" evidence="15">
    <location>
        <begin position="148"/>
        <end position="178"/>
    </location>
</feature>
<dbReference type="Gene3D" id="3.30.160.60">
    <property type="entry name" value="Classic Zinc Finger"/>
    <property type="match status" value="6"/>
</dbReference>
<keyword evidence="6" id="KW-0805">Transcription regulation</keyword>
<feature type="compositionally biased region" description="Low complexity" evidence="15">
    <location>
        <begin position="1020"/>
        <end position="1039"/>
    </location>
</feature>
<evidence type="ECO:0000256" key="12">
    <source>
        <dbReference type="ARBA" id="ARBA00029959"/>
    </source>
</evidence>
<feature type="domain" description="SET" evidence="17">
    <location>
        <begin position="224"/>
        <end position="341"/>
    </location>
</feature>
<feature type="domain" description="C2H2-type" evidence="16">
    <location>
        <begin position="580"/>
        <end position="607"/>
    </location>
</feature>
<dbReference type="InterPro" id="IPR036236">
    <property type="entry name" value="Znf_C2H2_sf"/>
</dbReference>
<accession>A0A3P8V675</accession>
<feature type="domain" description="C2H2-type" evidence="16">
    <location>
        <begin position="370"/>
        <end position="397"/>
    </location>
</feature>
<protein>
    <recommendedName>
        <fullName evidence="11">PR domain zinc finger protein 10</fullName>
    </recommendedName>
    <alternativeName>
        <fullName evidence="12">PR domain-containing protein 10</fullName>
    </alternativeName>
</protein>
<dbReference type="FunFam" id="3.30.160.60:FF:000300">
    <property type="entry name" value="PR domain zinc finger protein 10"/>
    <property type="match status" value="1"/>
</dbReference>
<evidence type="ECO:0000259" key="17">
    <source>
        <dbReference type="PROSITE" id="PS50280"/>
    </source>
</evidence>
<dbReference type="PROSITE" id="PS50157">
    <property type="entry name" value="ZINC_FINGER_C2H2_2"/>
    <property type="match status" value="9"/>
</dbReference>
<feature type="domain" description="C2H2-type" evidence="16">
    <location>
        <begin position="636"/>
        <end position="664"/>
    </location>
</feature>
<dbReference type="KEGG" id="csem:103377977"/>
<evidence type="ECO:0000256" key="4">
    <source>
        <dbReference type="ARBA" id="ARBA00022771"/>
    </source>
</evidence>
<dbReference type="PROSITE" id="PS50280">
    <property type="entry name" value="SET"/>
    <property type="match status" value="1"/>
</dbReference>
<evidence type="ECO:0000256" key="6">
    <source>
        <dbReference type="ARBA" id="ARBA00023015"/>
    </source>
</evidence>
<keyword evidence="2" id="KW-0479">Metal-binding</keyword>
<evidence type="ECO:0000256" key="1">
    <source>
        <dbReference type="ARBA" id="ARBA00004123"/>
    </source>
</evidence>
<keyword evidence="7" id="KW-0238">DNA-binding</keyword>
<reference evidence="18" key="3">
    <citation type="submission" date="2025-09" db="UniProtKB">
        <authorList>
            <consortium name="Ensembl"/>
        </authorList>
    </citation>
    <scope>IDENTIFICATION</scope>
</reference>
<evidence type="ECO:0000256" key="5">
    <source>
        <dbReference type="ARBA" id="ARBA00022833"/>
    </source>
</evidence>
<comment type="subcellular location">
    <subcellularLocation>
        <location evidence="1">Nucleus</location>
    </subcellularLocation>
</comment>
<feature type="domain" description="C2H2-type" evidence="16">
    <location>
        <begin position="692"/>
        <end position="720"/>
    </location>
</feature>
<feature type="region of interest" description="Disordered" evidence="15">
    <location>
        <begin position="392"/>
        <end position="430"/>
    </location>
</feature>
<comment type="function">
    <text evidence="13">Transcriptional activator, essential for early embryonic development and survival of embryonic stem cells (ESCs). Supports cell growth and survival during early development by transcriptionally activating the expression of the translation initiation factor EIF3B, to sustain global translation. Activates the transcription of FLNC.</text>
</comment>
<dbReference type="Gene3D" id="2.170.270.10">
    <property type="entry name" value="SET domain"/>
    <property type="match status" value="1"/>
</dbReference>
<dbReference type="GO" id="GO:0000977">
    <property type="term" value="F:RNA polymerase II transcription regulatory region sequence-specific DNA binding"/>
    <property type="evidence" value="ECO:0007669"/>
    <property type="project" value="TreeGrafter"/>
</dbReference>
<dbReference type="PROSITE" id="PS00028">
    <property type="entry name" value="ZINC_FINGER_C2H2_1"/>
    <property type="match status" value="10"/>
</dbReference>
<evidence type="ECO:0000256" key="8">
    <source>
        <dbReference type="ARBA" id="ARBA00023159"/>
    </source>
</evidence>
<dbReference type="GO" id="GO:0005634">
    <property type="term" value="C:nucleus"/>
    <property type="evidence" value="ECO:0007669"/>
    <property type="project" value="UniProtKB-SubCell"/>
</dbReference>
<dbReference type="GO" id="GO:0000981">
    <property type="term" value="F:DNA-binding transcription factor activity, RNA polymerase II-specific"/>
    <property type="evidence" value="ECO:0007669"/>
    <property type="project" value="TreeGrafter"/>
</dbReference>
<keyword evidence="10" id="KW-0539">Nucleus</keyword>
<dbReference type="GeneTree" id="ENSGT00940000158740"/>
<feature type="domain" description="C2H2-type" evidence="16">
    <location>
        <begin position="792"/>
        <end position="820"/>
    </location>
</feature>
<dbReference type="FunCoup" id="A0A3P8V675">
    <property type="interactions" value="752"/>
</dbReference>
<dbReference type="FunFam" id="2.170.270.10:FF:000007">
    <property type="entry name" value="PR domain zinc finger protein 10"/>
    <property type="match status" value="1"/>
</dbReference>
<name>A0A3P8V675_CYNSE</name>
<evidence type="ECO:0000259" key="16">
    <source>
        <dbReference type="PROSITE" id="PS50157"/>
    </source>
</evidence>
<feature type="compositionally biased region" description="Acidic residues" evidence="15">
    <location>
        <begin position="161"/>
        <end position="177"/>
    </location>
</feature>
<keyword evidence="19" id="KW-1185">Reference proteome</keyword>
<dbReference type="AlphaFoldDB" id="A0A3P8V675"/>